<dbReference type="Pfam" id="PF07510">
    <property type="entry name" value="GmrSD_C"/>
    <property type="match status" value="1"/>
</dbReference>
<evidence type="ECO:0000313" key="4">
    <source>
        <dbReference type="Proteomes" id="UP000326334"/>
    </source>
</evidence>
<evidence type="ECO:0000259" key="2">
    <source>
        <dbReference type="Pfam" id="PF07510"/>
    </source>
</evidence>
<evidence type="ECO:0000313" key="3">
    <source>
        <dbReference type="EMBL" id="QFP78811.1"/>
    </source>
</evidence>
<feature type="domain" description="GmrSD restriction endonucleases N-terminal" evidence="1">
    <location>
        <begin position="18"/>
        <end position="255"/>
    </location>
</feature>
<dbReference type="InterPro" id="IPR011089">
    <property type="entry name" value="GmrSD_C"/>
</dbReference>
<dbReference type="PANTHER" id="PTHR35149">
    <property type="entry name" value="SLL5132 PROTEIN"/>
    <property type="match status" value="1"/>
</dbReference>
<protein>
    <submittedName>
        <fullName evidence="3">DUF262 domain-containing protein</fullName>
    </submittedName>
</protein>
<dbReference type="PANTHER" id="PTHR35149:SF2">
    <property type="entry name" value="DUF262 DOMAIN-CONTAINING PROTEIN"/>
    <property type="match status" value="1"/>
</dbReference>
<sequence>MAENIKMTAGPTSIDDVLSIKTEYVIPRFQREYSWEDNELLALLEDVVANIAIGNNKKLDVGNYFIGSLVLVDNRQSSKQLLVVDGQQRLTTITILFSVLTQLFDEQKKEVLSDQVHEYVEFQNNDGAPVFRLRNESPKPFFQTRIQSKVDKRDQRDPETEEEVRLLNAYKYYQDVLSEKKLRKIFKKERNAEEIKYINDIGYVELLKALRDQLLALSVIQIIVPDKDTANIIFETLNAKGKDLEPIDLIKNKIFQTLDSESPIDKTKEDWKALRKKVYSRSELVKIGDFYRHFWISNYSGVPASKLYERFLKEIPQNRKAYTGFIDKLKKSADVYIKIAVPMLEDWPDLNDKEIYQALDLMHILNNKQSRSLILSLIENRGLISGAKFRKAFGILENMHFLVKLSKGNPSWIESLMAKYAKKIRVAKNKADTSKIIDDLGIDIGKKKPTYIQFKNGFEKLIFLDEVTRDKKLIQYIFRKFENSYRDTNELKMYKMSLDHIAPQVEKVENGGQIGNLLPLGQELNSKMGAKLFQEKKQILAESDYMVVKKFLEDNSTKEEWTAEDITNRTEKLARIAFDEIWKI</sequence>
<dbReference type="Proteomes" id="UP000326334">
    <property type="component" value="Chromosome"/>
</dbReference>
<organism evidence="3 4">
    <name type="scientific">Latilactobacillus graminis</name>
    <dbReference type="NCBI Taxonomy" id="60519"/>
    <lineage>
        <taxon>Bacteria</taxon>
        <taxon>Bacillati</taxon>
        <taxon>Bacillota</taxon>
        <taxon>Bacilli</taxon>
        <taxon>Lactobacillales</taxon>
        <taxon>Lactobacillaceae</taxon>
        <taxon>Latilactobacillus</taxon>
    </lineage>
</organism>
<keyword evidence="4" id="KW-1185">Reference proteome</keyword>
<gene>
    <name evidence="3" type="ORF">LG542_00455</name>
</gene>
<dbReference type="EMBL" id="CP045007">
    <property type="protein sequence ID" value="QFP78811.1"/>
    <property type="molecule type" value="Genomic_DNA"/>
</dbReference>
<dbReference type="Pfam" id="PF03235">
    <property type="entry name" value="GmrSD_N"/>
    <property type="match status" value="1"/>
</dbReference>
<dbReference type="InterPro" id="IPR004919">
    <property type="entry name" value="GmrSD_N"/>
</dbReference>
<dbReference type="RefSeq" id="WP_057907595.1">
    <property type="nucleotide sequence ID" value="NZ_CP045007.1"/>
</dbReference>
<proteinExistence type="predicted"/>
<name>A0ABX6C8J8_9LACO</name>
<accession>A0ABX6C8J8</accession>
<evidence type="ECO:0000259" key="1">
    <source>
        <dbReference type="Pfam" id="PF03235"/>
    </source>
</evidence>
<feature type="domain" description="GmrSD restriction endonucleases C-terminal" evidence="2">
    <location>
        <begin position="464"/>
        <end position="575"/>
    </location>
</feature>
<reference evidence="3 4" key="1">
    <citation type="submission" date="2019-10" db="EMBL/GenBank/DDBJ databases">
        <title>Genome sequencing of Lactobacillus graminis.</title>
        <authorList>
            <person name="Kim K."/>
        </authorList>
    </citation>
    <scope>NUCLEOTIDE SEQUENCE [LARGE SCALE GENOMIC DNA]</scope>
    <source>
        <strain evidence="3 4">LG542</strain>
    </source>
</reference>